<proteinExistence type="predicted"/>
<protein>
    <recommendedName>
        <fullName evidence="4">F-box domain-containing protein</fullName>
    </recommendedName>
</protein>
<feature type="compositionally biased region" description="Polar residues" evidence="1">
    <location>
        <begin position="66"/>
        <end position="86"/>
    </location>
</feature>
<evidence type="ECO:0000313" key="3">
    <source>
        <dbReference type="Proteomes" id="UP000829685"/>
    </source>
</evidence>
<organism evidence="2 3">
    <name type="scientific">Neoarthrinium moseri</name>
    <dbReference type="NCBI Taxonomy" id="1658444"/>
    <lineage>
        <taxon>Eukaryota</taxon>
        <taxon>Fungi</taxon>
        <taxon>Dikarya</taxon>
        <taxon>Ascomycota</taxon>
        <taxon>Pezizomycotina</taxon>
        <taxon>Sordariomycetes</taxon>
        <taxon>Xylariomycetidae</taxon>
        <taxon>Amphisphaeriales</taxon>
        <taxon>Apiosporaceae</taxon>
        <taxon>Neoarthrinium</taxon>
    </lineage>
</organism>
<keyword evidence="3" id="KW-1185">Reference proteome</keyword>
<feature type="region of interest" description="Disordered" evidence="1">
    <location>
        <begin position="51"/>
        <end position="89"/>
    </location>
</feature>
<dbReference type="AlphaFoldDB" id="A0A9Q0AMG2"/>
<comment type="caution">
    <text evidence="2">The sequence shown here is derived from an EMBL/GenBank/DDBJ whole genome shotgun (WGS) entry which is preliminary data.</text>
</comment>
<evidence type="ECO:0000313" key="2">
    <source>
        <dbReference type="EMBL" id="KAI1861141.1"/>
    </source>
</evidence>
<reference evidence="2" key="1">
    <citation type="submission" date="2021-03" db="EMBL/GenBank/DDBJ databases">
        <title>Revisited historic fungal species revealed as producer of novel bioactive compounds through whole genome sequencing and comparative genomics.</title>
        <authorList>
            <person name="Vignolle G.A."/>
            <person name="Hochenegger N."/>
            <person name="Mach R.L."/>
            <person name="Mach-Aigner A.R."/>
            <person name="Javad Rahimi M."/>
            <person name="Salim K.A."/>
            <person name="Chan C.M."/>
            <person name="Lim L.B.L."/>
            <person name="Cai F."/>
            <person name="Druzhinina I.S."/>
            <person name="U'Ren J.M."/>
            <person name="Derntl C."/>
        </authorList>
    </citation>
    <scope>NUCLEOTIDE SEQUENCE</scope>
    <source>
        <strain evidence="2">TUCIM 5799</strain>
    </source>
</reference>
<evidence type="ECO:0000256" key="1">
    <source>
        <dbReference type="SAM" id="MobiDB-lite"/>
    </source>
</evidence>
<name>A0A9Q0AMG2_9PEZI</name>
<sequence length="593" mass="66462">MDTQPGASSTAADIGSLNLSDLHSLLCEIESTNESGDSSLHVDDNASISELPSVQEPPRLSEKNHVPQQAYTQAKAVPQSTYATGSSHRKQLGHQTVHILDLPDEILRHIFGFQATHLLGISSDNSQIKPLRLVCRRFNEQSSHLLLNRLTVDFTRSSLEKLETVSKQPIISKGIRNVHFELHTWSSMLAASLSAFARYHLTNGRDNLLGNISRSPAARVSHRVTHSNSDRRGMVSRALLMYATVDQELPSVSGLEPVNDDGIESVEAYQRLLRRAHEEYQHLYDYQRKLLKNETFITTVISAISRMPAIDKLEFRDFNPLVADQRHVLVPNADSDFAIFQAELYNKLVSPMPWGAAAGYCQESPIRLLFQLLSGLSDTEVRVTSLKVDFTFSGDSTLLKITEPDRHKITEAMQRLKSFDFKLACSWPMTEPDFSFLTAITKPCRLSHLRLHGGGIEQEPSSLAPHLPHELAIGLVLNRQQWPSLSTVFLDCVSVNQSTLSRYVQCLPAGCQLELRKVRLTDGFWVKVLDVLRDCPARVEMLVDPDGGERRVMAEGEWSSYFGMASGTFWSKSRAEKYIMGWDKVNPLAQGGW</sequence>
<accession>A0A9Q0AMG2</accession>
<dbReference type="Proteomes" id="UP000829685">
    <property type="component" value="Unassembled WGS sequence"/>
</dbReference>
<dbReference type="EMBL" id="JAFIMR010000030">
    <property type="protein sequence ID" value="KAI1861141.1"/>
    <property type="molecule type" value="Genomic_DNA"/>
</dbReference>
<evidence type="ECO:0008006" key="4">
    <source>
        <dbReference type="Google" id="ProtNLM"/>
    </source>
</evidence>
<gene>
    <name evidence="2" type="ORF">JX265_009760</name>
</gene>